<dbReference type="DNASU" id="3194677"/>
<gene>
    <name evidence="2" type="ordered locus">SPO1081</name>
</gene>
<dbReference type="AlphaFoldDB" id="Q5LUH3"/>
<evidence type="ECO:0008006" key="4">
    <source>
        <dbReference type="Google" id="ProtNLM"/>
    </source>
</evidence>
<dbReference type="Pfam" id="PF06282">
    <property type="entry name" value="DUF1036"/>
    <property type="match status" value="1"/>
</dbReference>
<reference evidence="2 3" key="1">
    <citation type="journal article" date="2004" name="Nature">
        <title>Genome sequence of Silicibacter pomeroyi reveals adaptations to the marine environment.</title>
        <authorList>
            <person name="Moran M.A."/>
            <person name="Buchan A."/>
            <person name="Gonzalez J.M."/>
            <person name="Heidelberg J.F."/>
            <person name="Whitman W.B."/>
            <person name="Kiene R.P."/>
            <person name="Henriksen J.R."/>
            <person name="King G.M."/>
            <person name="Belas R."/>
            <person name="Fuqua C."/>
            <person name="Brinkac L."/>
            <person name="Lewis M."/>
            <person name="Johri S."/>
            <person name="Weaver B."/>
            <person name="Pai G."/>
            <person name="Eisen J.A."/>
            <person name="Rahe E."/>
            <person name="Sheldon W.M."/>
            <person name="Ye W."/>
            <person name="Miller T.R."/>
            <person name="Carlton J."/>
            <person name="Rasko D.A."/>
            <person name="Paulsen I.T."/>
            <person name="Ren Q."/>
            <person name="Daugherty S.C."/>
            <person name="Deboy R.T."/>
            <person name="Dodson R.J."/>
            <person name="Durkin A.S."/>
            <person name="Madupu R."/>
            <person name="Nelson W.C."/>
            <person name="Sullivan S.A."/>
            <person name="Rosovitz M.J."/>
            <person name="Haft D.H."/>
            <person name="Selengut J."/>
            <person name="Ward N."/>
        </authorList>
    </citation>
    <scope>NUCLEOTIDE SEQUENCE [LARGE SCALE GENOMIC DNA]</scope>
    <source>
        <strain evidence="3">ATCC 700808 / DSM 15171 / DSS-3</strain>
    </source>
</reference>
<reference evidence="2 3" key="2">
    <citation type="journal article" date="2014" name="Stand. Genomic Sci.">
        <title>An updated genome annotation for the model marine bacterium Ruegeria pomeroyi DSS-3.</title>
        <authorList>
            <person name="Rivers A.R."/>
            <person name="Smith C.B."/>
            <person name="Moran M.A."/>
        </authorList>
    </citation>
    <scope>GENOME REANNOTATION</scope>
    <source>
        <strain evidence="3">ATCC 700808 / DSM 15171 / DSS-3</strain>
    </source>
</reference>
<dbReference type="EMBL" id="CP000031">
    <property type="protein sequence ID" value="AAV94381.1"/>
    <property type="molecule type" value="Genomic_DNA"/>
</dbReference>
<dbReference type="eggNOG" id="COG5480">
    <property type="taxonomic scope" value="Bacteria"/>
</dbReference>
<feature type="chain" id="PRO_5004259406" description="DUF1036 domain-containing protein" evidence="1">
    <location>
        <begin position="35"/>
        <end position="152"/>
    </location>
</feature>
<name>Q5LUH3_RUEPO</name>
<dbReference type="PaxDb" id="246200-SPO1081"/>
<evidence type="ECO:0000313" key="2">
    <source>
        <dbReference type="EMBL" id="AAV94381.1"/>
    </source>
</evidence>
<dbReference type="Proteomes" id="UP000001023">
    <property type="component" value="Chromosome"/>
</dbReference>
<proteinExistence type="predicted"/>
<sequence>MPASRIGSGAKTGGRMTRAIAILCLLLAPGTAQAELEICNDTPVVQSVALAYRGGEDWNSQGWYVFEPDQCQTVLEGDLSNRYYYVTALAEGWVFDHQDIAFCVKQGVFDIVGAENCRDRGLITNLFREVDTGPRATGFRLDLSPITRIGED</sequence>
<dbReference type="KEGG" id="sil:SPO1081"/>
<evidence type="ECO:0000256" key="1">
    <source>
        <dbReference type="SAM" id="SignalP"/>
    </source>
</evidence>
<feature type="signal peptide" evidence="1">
    <location>
        <begin position="1"/>
        <end position="34"/>
    </location>
</feature>
<protein>
    <recommendedName>
        <fullName evidence="4">DUF1036 domain-containing protein</fullName>
    </recommendedName>
</protein>
<keyword evidence="3" id="KW-1185">Reference proteome</keyword>
<dbReference type="STRING" id="246200.SPO1081"/>
<organism evidence="2 3">
    <name type="scientific">Ruegeria pomeroyi (strain ATCC 700808 / DSM 15171 / DSS-3)</name>
    <name type="common">Silicibacter pomeroyi</name>
    <dbReference type="NCBI Taxonomy" id="246200"/>
    <lineage>
        <taxon>Bacteria</taxon>
        <taxon>Pseudomonadati</taxon>
        <taxon>Pseudomonadota</taxon>
        <taxon>Alphaproteobacteria</taxon>
        <taxon>Rhodobacterales</taxon>
        <taxon>Roseobacteraceae</taxon>
        <taxon>Ruegeria</taxon>
    </lineage>
</organism>
<evidence type="ECO:0000313" key="3">
    <source>
        <dbReference type="Proteomes" id="UP000001023"/>
    </source>
</evidence>
<dbReference type="InterPro" id="IPR009380">
    <property type="entry name" value="DUF1036"/>
</dbReference>
<keyword evidence="1" id="KW-0732">Signal</keyword>
<dbReference type="HOGENOM" id="CLU_120931_1_0_5"/>
<accession>Q5LUH3</accession>